<dbReference type="Pfam" id="PF02633">
    <property type="entry name" value="Creatininase"/>
    <property type="match status" value="1"/>
</dbReference>
<evidence type="ECO:0000256" key="1">
    <source>
        <dbReference type="ARBA" id="ARBA00001947"/>
    </source>
</evidence>
<dbReference type="RefSeq" id="WP_146562711.1">
    <property type="nucleotide sequence ID" value="NZ_VIGW01000009.1"/>
</dbReference>
<comment type="caution">
    <text evidence="6">The sequence shown here is derived from an EMBL/GenBank/DDBJ whole genome shotgun (WGS) entry which is preliminary data.</text>
</comment>
<dbReference type="EMBL" id="VIGW01000009">
    <property type="protein sequence ID" value="TWS18444.1"/>
    <property type="molecule type" value="Genomic_DNA"/>
</dbReference>
<evidence type="ECO:0000313" key="6">
    <source>
        <dbReference type="EMBL" id="TWS18444.1"/>
    </source>
</evidence>
<accession>A0A5C5R7N0</accession>
<dbReference type="AlphaFoldDB" id="A0A5C5R7N0"/>
<keyword evidence="4" id="KW-0862">Zinc</keyword>
<comment type="cofactor">
    <cofactor evidence="1">
        <name>Zn(2+)</name>
        <dbReference type="ChEBI" id="CHEBI:29105"/>
    </cofactor>
</comment>
<evidence type="ECO:0000256" key="4">
    <source>
        <dbReference type="ARBA" id="ARBA00022833"/>
    </source>
</evidence>
<evidence type="ECO:0000256" key="2">
    <source>
        <dbReference type="ARBA" id="ARBA00022723"/>
    </source>
</evidence>
<dbReference type="InterPro" id="IPR024087">
    <property type="entry name" value="Creatininase-like_sf"/>
</dbReference>
<dbReference type="InterPro" id="IPR023871">
    <property type="entry name" value="MftE"/>
</dbReference>
<reference evidence="6 7" key="1">
    <citation type="submission" date="2019-06" db="EMBL/GenBank/DDBJ databases">
        <title>Tsukamurella conjunctivitidis sp. nov., Tsukamurella assacharolytica sp. nov. and Tsukamurella sputae sp. nov. isolated from patients with conjunctivitis, bacteraemia (lymphoma) and respiratory infection (sputum) in Hong Kong.</title>
        <authorList>
            <person name="Teng J.L.L."/>
            <person name="Lee H.H."/>
            <person name="Fong J.Y.H."/>
            <person name="Fok K.M.N."/>
            <person name="Lau S.K.P."/>
            <person name="Woo P.C.Y."/>
        </authorList>
    </citation>
    <scope>NUCLEOTIDE SEQUENCE [LARGE SCALE GENOMIC DNA]</scope>
    <source>
        <strain evidence="6 7">HKU71</strain>
    </source>
</reference>
<proteinExistence type="inferred from homology"/>
<dbReference type="GO" id="GO:0016811">
    <property type="term" value="F:hydrolase activity, acting on carbon-nitrogen (but not peptide) bonds, in linear amides"/>
    <property type="evidence" value="ECO:0007669"/>
    <property type="project" value="TreeGrafter"/>
</dbReference>
<keyword evidence="2" id="KW-0479">Metal-binding</keyword>
<evidence type="ECO:0000256" key="3">
    <source>
        <dbReference type="ARBA" id="ARBA00022801"/>
    </source>
</evidence>
<dbReference type="GO" id="GO:0009231">
    <property type="term" value="P:riboflavin biosynthetic process"/>
    <property type="evidence" value="ECO:0007669"/>
    <property type="project" value="TreeGrafter"/>
</dbReference>
<dbReference type="Gene3D" id="3.40.50.10310">
    <property type="entry name" value="Creatininase"/>
    <property type="match status" value="1"/>
</dbReference>
<dbReference type="PANTHER" id="PTHR35005">
    <property type="entry name" value="3-DEHYDRO-SCYLLO-INOSOSE HYDROLASE"/>
    <property type="match status" value="1"/>
</dbReference>
<protein>
    <submittedName>
        <fullName evidence="6">Mycofactocin biosynthesis peptidyl-dipeptidase MftE</fullName>
    </submittedName>
</protein>
<dbReference type="OrthoDB" id="9801445at2"/>
<dbReference type="SUPFAM" id="SSF102215">
    <property type="entry name" value="Creatininase"/>
    <property type="match status" value="1"/>
</dbReference>
<keyword evidence="3" id="KW-0378">Hydrolase</keyword>
<evidence type="ECO:0000313" key="7">
    <source>
        <dbReference type="Proteomes" id="UP000317291"/>
    </source>
</evidence>
<dbReference type="Proteomes" id="UP000317291">
    <property type="component" value="Unassembled WGS sequence"/>
</dbReference>
<gene>
    <name evidence="6" type="primary">mftE</name>
    <name evidence="6" type="ORF">FK529_15195</name>
</gene>
<dbReference type="InterPro" id="IPR003785">
    <property type="entry name" value="Creatininase/forma_Hydrolase"/>
</dbReference>
<dbReference type="NCBIfam" id="TIGR03964">
    <property type="entry name" value="mycofact_creat"/>
    <property type="match status" value="1"/>
</dbReference>
<keyword evidence="7" id="KW-1185">Reference proteome</keyword>
<comment type="similarity">
    <text evidence="5">Belongs to the creatininase superfamily.</text>
</comment>
<dbReference type="GO" id="GO:0046872">
    <property type="term" value="F:metal ion binding"/>
    <property type="evidence" value="ECO:0007669"/>
    <property type="project" value="UniProtKB-KW"/>
</dbReference>
<evidence type="ECO:0000256" key="5">
    <source>
        <dbReference type="ARBA" id="ARBA00024029"/>
    </source>
</evidence>
<name>A0A5C5R7N0_9ACTN</name>
<organism evidence="6 7">
    <name type="scientific">Tsukamurella asaccharolytica</name>
    <dbReference type="NCBI Taxonomy" id="2592067"/>
    <lineage>
        <taxon>Bacteria</taxon>
        <taxon>Bacillati</taxon>
        <taxon>Actinomycetota</taxon>
        <taxon>Actinomycetes</taxon>
        <taxon>Mycobacteriales</taxon>
        <taxon>Tsukamurellaceae</taxon>
        <taxon>Tsukamurella</taxon>
    </lineage>
</organism>
<sequence>MTELAALTWPDVPPNGAVLVVPVGSVEQHGPHLPLDTDTRVAAVVARLAVERLVAETDADDYAVVLGPALPYGASGEHEGFPGTVSIGTTALELVVVELVRSASRWASRIALINGHGGNLDALRAAVARLRSEGRDAVWFPCVFPGGDAHAGETETSVLIAADPGTVRADRLAPGETAPIGALIDRLRAEGVAAVAPNGVLGDPTTATAGNGAHLLEAAVGHLAIALRRWTVGADGRLQ</sequence>
<dbReference type="PANTHER" id="PTHR35005:SF1">
    <property type="entry name" value="2-AMINO-5-FORMYLAMINO-6-RIBOSYLAMINOPYRIMIDIN-4(3H)-ONE 5'-MONOPHOSPHATE DEFORMYLASE"/>
    <property type="match status" value="1"/>
</dbReference>